<keyword evidence="2" id="KW-1185">Reference proteome</keyword>
<dbReference type="EMBL" id="JAHMHR010000035">
    <property type="protein sequence ID" value="KAK1672858.1"/>
    <property type="molecule type" value="Genomic_DNA"/>
</dbReference>
<accession>A0AAJ0AFB3</accession>
<organism evidence="1 2">
    <name type="scientific">Colletotrichum godetiae</name>
    <dbReference type="NCBI Taxonomy" id="1209918"/>
    <lineage>
        <taxon>Eukaryota</taxon>
        <taxon>Fungi</taxon>
        <taxon>Dikarya</taxon>
        <taxon>Ascomycota</taxon>
        <taxon>Pezizomycotina</taxon>
        <taxon>Sordariomycetes</taxon>
        <taxon>Hypocreomycetidae</taxon>
        <taxon>Glomerellales</taxon>
        <taxon>Glomerellaceae</taxon>
        <taxon>Colletotrichum</taxon>
        <taxon>Colletotrichum acutatum species complex</taxon>
    </lineage>
</organism>
<name>A0AAJ0AFB3_9PEZI</name>
<dbReference type="Proteomes" id="UP001224890">
    <property type="component" value="Unassembled WGS sequence"/>
</dbReference>
<dbReference type="Gene3D" id="1.25.40.20">
    <property type="entry name" value="Ankyrin repeat-containing domain"/>
    <property type="match status" value="1"/>
</dbReference>
<proteinExistence type="predicted"/>
<evidence type="ECO:0000313" key="1">
    <source>
        <dbReference type="EMBL" id="KAK1672858.1"/>
    </source>
</evidence>
<dbReference type="SUPFAM" id="SSF48403">
    <property type="entry name" value="Ankyrin repeat"/>
    <property type="match status" value="1"/>
</dbReference>
<dbReference type="GeneID" id="85450739"/>
<dbReference type="AlphaFoldDB" id="A0AAJ0AFB3"/>
<comment type="caution">
    <text evidence="1">The sequence shown here is derived from an EMBL/GenBank/DDBJ whole genome shotgun (WGS) entry which is preliminary data.</text>
</comment>
<evidence type="ECO:0008006" key="3">
    <source>
        <dbReference type="Google" id="ProtNLM"/>
    </source>
</evidence>
<dbReference type="InterPro" id="IPR036770">
    <property type="entry name" value="Ankyrin_rpt-contain_sf"/>
</dbReference>
<gene>
    <name evidence="1" type="ORF">BDP55DRAFT_240828</name>
</gene>
<sequence>MSEIWVQFMKELVVMGVPLNETGRSALDSFLHLQRGKRAGLMRNTSKDLEEGSIGIAKGLLELGALSIGPAINYTVFVSGDVLSIPDIYQNFPEYVDSFDYGSLSCALLQKSESAIKSILGGSPNSVAERGYLGQTPLHVAVYWPRGHELLFDLAEDACLQVIDVEDATGLTAICSAILLHQADSVQVLLCRGATIDLENTATFFGHPNASDGYFQSQEVVDLLS</sequence>
<protein>
    <recommendedName>
        <fullName evidence="3">Ankyrin repeat protein</fullName>
    </recommendedName>
</protein>
<dbReference type="InterPro" id="IPR002110">
    <property type="entry name" value="Ankyrin_rpt"/>
</dbReference>
<evidence type="ECO:0000313" key="2">
    <source>
        <dbReference type="Proteomes" id="UP001224890"/>
    </source>
</evidence>
<dbReference type="RefSeq" id="XP_060426861.1">
    <property type="nucleotide sequence ID" value="XM_060566213.1"/>
</dbReference>
<dbReference type="Pfam" id="PF12796">
    <property type="entry name" value="Ank_2"/>
    <property type="match status" value="1"/>
</dbReference>
<reference evidence="1" key="1">
    <citation type="submission" date="2021-06" db="EMBL/GenBank/DDBJ databases">
        <title>Comparative genomics, transcriptomics and evolutionary studies reveal genomic signatures of adaptation to plant cell wall in hemibiotrophic fungi.</title>
        <authorList>
            <consortium name="DOE Joint Genome Institute"/>
            <person name="Baroncelli R."/>
            <person name="Diaz J.F."/>
            <person name="Benocci T."/>
            <person name="Peng M."/>
            <person name="Battaglia E."/>
            <person name="Haridas S."/>
            <person name="Andreopoulos W."/>
            <person name="Labutti K."/>
            <person name="Pangilinan J."/>
            <person name="Floch G.L."/>
            <person name="Makela M.R."/>
            <person name="Henrissat B."/>
            <person name="Grigoriev I.V."/>
            <person name="Crouch J.A."/>
            <person name="De Vries R.P."/>
            <person name="Sukno S.A."/>
            <person name="Thon M.R."/>
        </authorList>
    </citation>
    <scope>NUCLEOTIDE SEQUENCE</scope>
    <source>
        <strain evidence="1">CBS 193.32</strain>
    </source>
</reference>